<organism evidence="1 2">
    <name type="scientific">Ignelater luminosus</name>
    <name type="common">Cucubano</name>
    <name type="synonym">Pyrophorus luminosus</name>
    <dbReference type="NCBI Taxonomy" id="2038154"/>
    <lineage>
        <taxon>Eukaryota</taxon>
        <taxon>Metazoa</taxon>
        <taxon>Ecdysozoa</taxon>
        <taxon>Arthropoda</taxon>
        <taxon>Hexapoda</taxon>
        <taxon>Insecta</taxon>
        <taxon>Pterygota</taxon>
        <taxon>Neoptera</taxon>
        <taxon>Endopterygota</taxon>
        <taxon>Coleoptera</taxon>
        <taxon>Polyphaga</taxon>
        <taxon>Elateriformia</taxon>
        <taxon>Elateroidea</taxon>
        <taxon>Elateridae</taxon>
        <taxon>Agrypninae</taxon>
        <taxon>Pyrophorini</taxon>
        <taxon>Ignelater</taxon>
    </lineage>
</organism>
<evidence type="ECO:0000313" key="1">
    <source>
        <dbReference type="EMBL" id="KAF2904211.1"/>
    </source>
</evidence>
<reference evidence="1" key="1">
    <citation type="submission" date="2019-08" db="EMBL/GenBank/DDBJ databases">
        <title>The genome of the North American firefly Photinus pyralis.</title>
        <authorList>
            <consortium name="Photinus pyralis genome working group"/>
            <person name="Fallon T.R."/>
            <person name="Sander Lower S.E."/>
            <person name="Weng J.-K."/>
        </authorList>
    </citation>
    <scope>NUCLEOTIDE SEQUENCE</scope>
    <source>
        <strain evidence="1">TRF0915ILg1</strain>
        <tissue evidence="1">Whole body</tissue>
    </source>
</reference>
<accession>A0A8K0DHA7</accession>
<gene>
    <name evidence="1" type="ORF">ILUMI_01959</name>
</gene>
<dbReference type="EMBL" id="VTPC01000819">
    <property type="protein sequence ID" value="KAF2904211.1"/>
    <property type="molecule type" value="Genomic_DNA"/>
</dbReference>
<comment type="caution">
    <text evidence="1">The sequence shown here is derived from an EMBL/GenBank/DDBJ whole genome shotgun (WGS) entry which is preliminary data.</text>
</comment>
<dbReference type="AlphaFoldDB" id="A0A8K0DHA7"/>
<protein>
    <submittedName>
        <fullName evidence="1">Uncharacterized protein</fullName>
    </submittedName>
</protein>
<dbReference type="Proteomes" id="UP000801492">
    <property type="component" value="Unassembled WGS sequence"/>
</dbReference>
<keyword evidence="2" id="KW-1185">Reference proteome</keyword>
<sequence>MNKIAYIALAELPGLLWCPERVSVVAGGCGGCVAHRLMLSVDVECVGLAHECYNAKKVVGVIDPVVHYYSSPPPSFSEFSHDIWNFPDDNSDIDPSYDPVEDSSSALFDENNIAIKKSEKGTNEIVVNVLENIVKGFQLVAYQTNKPLLPAANERRLRETSRFAPVTADHGHERMIRTPVVEEEILERVAENSTLSTRRLNFQVGVSKNKREATKNEGKHRAPKTQQLFKTQQIGAAPQKTVEMLLVEHNSIKELTVEIEEVRVTTMETLKYLGAWVDRN</sequence>
<proteinExistence type="predicted"/>
<evidence type="ECO:0000313" key="2">
    <source>
        <dbReference type="Proteomes" id="UP000801492"/>
    </source>
</evidence>
<name>A0A8K0DHA7_IGNLU</name>